<dbReference type="InterPro" id="IPR048630">
    <property type="entry name" value="Sec8_M"/>
</dbReference>
<evidence type="ECO:0000259" key="8">
    <source>
        <dbReference type="Pfam" id="PF20652"/>
    </source>
</evidence>
<feature type="region of interest" description="Disordered" evidence="6">
    <location>
        <begin position="622"/>
        <end position="641"/>
    </location>
</feature>
<evidence type="ECO:0000313" key="9">
    <source>
        <dbReference type="Proteomes" id="UP000694843"/>
    </source>
</evidence>
<reference evidence="10" key="1">
    <citation type="submission" date="2025-08" db="UniProtKB">
        <authorList>
            <consortium name="RefSeq"/>
        </authorList>
    </citation>
    <scope>IDENTIFICATION</scope>
    <source>
        <tissue evidence="10">Whole organism</tissue>
    </source>
</reference>
<feature type="domain" description="Exocyst complex component Sec8 N-terminal" evidence="7">
    <location>
        <begin position="63"/>
        <end position="143"/>
    </location>
</feature>
<dbReference type="GO" id="GO:0045202">
    <property type="term" value="C:synapse"/>
    <property type="evidence" value="ECO:0007669"/>
    <property type="project" value="TreeGrafter"/>
</dbReference>
<evidence type="ECO:0000256" key="5">
    <source>
        <dbReference type="RuleBase" id="RU367079"/>
    </source>
</evidence>
<dbReference type="OMA" id="HMEVRCR"/>
<dbReference type="GO" id="GO:0006904">
    <property type="term" value="P:vesicle docking involved in exocytosis"/>
    <property type="evidence" value="ECO:0007669"/>
    <property type="project" value="InterPro"/>
</dbReference>
<dbReference type="PANTHER" id="PTHR14146">
    <property type="entry name" value="EXOCYST COMPLEX COMPONENT 4"/>
    <property type="match status" value="1"/>
</dbReference>
<protein>
    <recommendedName>
        <fullName evidence="5">Exocyst complex component Sec8</fullName>
    </recommendedName>
</protein>
<dbReference type="InterPro" id="IPR007191">
    <property type="entry name" value="Sec8_exocyst_N"/>
</dbReference>
<dbReference type="GO" id="GO:0006893">
    <property type="term" value="P:Golgi to plasma membrane transport"/>
    <property type="evidence" value="ECO:0007669"/>
    <property type="project" value="TreeGrafter"/>
</dbReference>
<evidence type="ECO:0000313" key="10">
    <source>
        <dbReference type="RefSeq" id="XP_047738192.1"/>
    </source>
</evidence>
<dbReference type="PANTHER" id="PTHR14146:SF0">
    <property type="entry name" value="EXOCYST COMPLEX COMPONENT 4"/>
    <property type="match status" value="1"/>
</dbReference>
<evidence type="ECO:0000256" key="1">
    <source>
        <dbReference type="ARBA" id="ARBA00010470"/>
    </source>
</evidence>
<dbReference type="GO" id="GO:0006612">
    <property type="term" value="P:protein targeting to membrane"/>
    <property type="evidence" value="ECO:0007669"/>
    <property type="project" value="UniProtKB-UniRule"/>
</dbReference>
<feature type="region of interest" description="Disordered" evidence="6">
    <location>
        <begin position="1"/>
        <end position="21"/>
    </location>
</feature>
<gene>
    <name evidence="10" type="primary">LOC108670014</name>
</gene>
<comment type="function">
    <text evidence="5">Component of the exocyst complex involved in the docking of exocytic vesicles with fusion sites on the plasma membrane.</text>
</comment>
<dbReference type="GeneID" id="108670014"/>
<evidence type="ECO:0000256" key="2">
    <source>
        <dbReference type="ARBA" id="ARBA00022448"/>
    </source>
</evidence>
<sequence length="899" mass="99975">MANPTPPKRPSRAVKNMPRESSGLLMSVIRTLSASESNEQRDREKAQLQREFNRSNLELDTHIVNQDESIKKVLQIFSEVSSRLAESRTKMQGIRENLVACKRLLHCKRDELKERWLEGVEHKHVMALLQQIDEVRDVGVKITALINKKQYLPASRLLSSSLKTLNSNLHGIEALKQVAQDLTAAKETLYNELIKCLHEQLYHSHSRSSLDLRRNGSSHASGAVGRLGSDRGFKLNNARRFLGVDALDGDRTPGQKCDISPCDEAAGDSEPQQMLSSIVECLALLGKLPHAVETIKERMQKECTLIIQRVNRRVMDNASSDVDDALQPSSGQPAQPSMATARNGFIKIDAKDSRLMQELMQSCCDQLRRVVSGHETVLSSMRESAAQHNLTLQLYTLADVWSKVQAALQVLISQYVDLSQAGLSTTPHHSPGNVTLSADASTDISSYFSKKPRNKGKFQEQLFKLDASYHAITLNSYLLEQLGQQPSLDDPGDGGGGGSKKSLDKLMVCQSSPHNITVLYNPLMSFIAEIEEAMGYMPGEQCSLHVFVSELLRDVFLVRLHMDTAKRQEQATKALDLWTTTSHSTYKATSASAVSSGNKPDLPLLQVRLALDLPNWRALTTGADGVKDLSPEEDSPDEVRERNRKEAEILLGSLGEQLIPAHEILSDHTHLRTLALLHQTMEWFGTSIVRLADTFSRTYGDGTTTAGTAGNTLVRPALIPTAAIQTLSSLAQDFIELSHTCLLVLHLEVRVHCFYYLLSVGRSASESSNFAPTLDSQDPDPEVLALNKDLANIDEALSASLPARKCKYIFEGLGPLISSIVTSWPSRIRRLNENGIKRMCRNILSLQQQLTNITMARELSLDHARQYYELFYMTPQEVLNQIVNRGPQFTELEYINALD</sequence>
<dbReference type="GO" id="GO:0090522">
    <property type="term" value="P:vesicle tethering involved in exocytosis"/>
    <property type="evidence" value="ECO:0007669"/>
    <property type="project" value="UniProtKB-UniRule"/>
</dbReference>
<feature type="region of interest" description="Disordered" evidence="6">
    <location>
        <begin position="319"/>
        <end position="339"/>
    </location>
</feature>
<accession>A0A979FNY6</accession>
<dbReference type="GO" id="GO:0000145">
    <property type="term" value="C:exocyst"/>
    <property type="evidence" value="ECO:0007669"/>
    <property type="project" value="UniProtKB-UniRule"/>
</dbReference>
<comment type="similarity">
    <text evidence="1 5">Belongs to the SEC8 family.</text>
</comment>
<keyword evidence="2 5" id="KW-0813">Transport</keyword>
<dbReference type="KEGG" id="hazt:108670014"/>
<dbReference type="OrthoDB" id="272977at2759"/>
<dbReference type="Pfam" id="PF04048">
    <property type="entry name" value="Sec8_N"/>
    <property type="match status" value="1"/>
</dbReference>
<dbReference type="RefSeq" id="XP_047738192.1">
    <property type="nucleotide sequence ID" value="XM_047882236.1"/>
</dbReference>
<dbReference type="CTD" id="40712"/>
<feature type="compositionally biased region" description="Polar residues" evidence="6">
    <location>
        <begin position="327"/>
        <end position="339"/>
    </location>
</feature>
<keyword evidence="4 5" id="KW-0653">Protein transport</keyword>
<evidence type="ECO:0000256" key="3">
    <source>
        <dbReference type="ARBA" id="ARBA00022483"/>
    </source>
</evidence>
<dbReference type="GO" id="GO:0032584">
    <property type="term" value="C:growth cone membrane"/>
    <property type="evidence" value="ECO:0007669"/>
    <property type="project" value="TreeGrafter"/>
</dbReference>
<dbReference type="GO" id="GO:0007268">
    <property type="term" value="P:chemical synaptic transmission"/>
    <property type="evidence" value="ECO:0007669"/>
    <property type="project" value="TreeGrafter"/>
</dbReference>
<evidence type="ECO:0000256" key="6">
    <source>
        <dbReference type="SAM" id="MobiDB-lite"/>
    </source>
</evidence>
<organism evidence="9 10">
    <name type="scientific">Hyalella azteca</name>
    <name type="common">Amphipod</name>
    <dbReference type="NCBI Taxonomy" id="294128"/>
    <lineage>
        <taxon>Eukaryota</taxon>
        <taxon>Metazoa</taxon>
        <taxon>Ecdysozoa</taxon>
        <taxon>Arthropoda</taxon>
        <taxon>Crustacea</taxon>
        <taxon>Multicrustacea</taxon>
        <taxon>Malacostraca</taxon>
        <taxon>Eumalacostraca</taxon>
        <taxon>Peracarida</taxon>
        <taxon>Amphipoda</taxon>
        <taxon>Senticaudata</taxon>
        <taxon>Talitrida</taxon>
        <taxon>Talitroidea</taxon>
        <taxon>Hyalellidae</taxon>
        <taxon>Hyalella</taxon>
    </lineage>
</organism>
<dbReference type="Pfam" id="PF20652">
    <property type="entry name" value="Sec8_C"/>
    <property type="match status" value="1"/>
</dbReference>
<evidence type="ECO:0000256" key="4">
    <source>
        <dbReference type="ARBA" id="ARBA00022927"/>
    </source>
</evidence>
<name>A0A979FNY6_HYAAZ</name>
<dbReference type="InterPro" id="IPR039682">
    <property type="entry name" value="Sec8/EXOC4"/>
</dbReference>
<keyword evidence="9" id="KW-1185">Reference proteome</keyword>
<dbReference type="GO" id="GO:0015031">
    <property type="term" value="P:protein transport"/>
    <property type="evidence" value="ECO:0007669"/>
    <property type="project" value="UniProtKB-KW"/>
</dbReference>
<dbReference type="AlphaFoldDB" id="A0A979FNY6"/>
<feature type="domain" description="Exocyst complex component Sec8 middle helical bundle" evidence="8">
    <location>
        <begin position="275"/>
        <end position="467"/>
    </location>
</feature>
<proteinExistence type="inferred from homology"/>
<dbReference type="Proteomes" id="UP000694843">
    <property type="component" value="Unplaced"/>
</dbReference>
<evidence type="ECO:0000259" key="7">
    <source>
        <dbReference type="Pfam" id="PF04048"/>
    </source>
</evidence>
<keyword evidence="3 5" id="KW-0268">Exocytosis</keyword>